<keyword evidence="5" id="KW-0862">Zinc</keyword>
<keyword evidence="1" id="KW-0175">Coiled coil</keyword>
<evidence type="ECO:0000259" key="4">
    <source>
        <dbReference type="Pfam" id="PF14257"/>
    </source>
</evidence>
<name>A0A1M6FQP3_9FIRM</name>
<feature type="coiled-coil region" evidence="1">
    <location>
        <begin position="297"/>
        <end position="347"/>
    </location>
</feature>
<keyword evidence="2" id="KW-1133">Transmembrane helix</keyword>
<dbReference type="InterPro" id="IPR025645">
    <property type="entry name" value="DUF4349"/>
</dbReference>
<evidence type="ECO:0000313" key="5">
    <source>
        <dbReference type="EMBL" id="SHI99974.1"/>
    </source>
</evidence>
<dbReference type="GO" id="GO:0008270">
    <property type="term" value="F:zinc ion binding"/>
    <property type="evidence" value="ECO:0007669"/>
    <property type="project" value="UniProtKB-KW"/>
</dbReference>
<keyword evidence="5" id="KW-0479">Metal-binding</keyword>
<keyword evidence="2" id="KW-0812">Transmembrane</keyword>
<evidence type="ECO:0000256" key="2">
    <source>
        <dbReference type="SAM" id="Phobius"/>
    </source>
</evidence>
<dbReference type="EMBL" id="FQZS01000013">
    <property type="protein sequence ID" value="SHI99974.1"/>
    <property type="molecule type" value="Genomic_DNA"/>
</dbReference>
<dbReference type="Pfam" id="PF13490">
    <property type="entry name" value="zf-HC2"/>
    <property type="match status" value="1"/>
</dbReference>
<protein>
    <submittedName>
        <fullName evidence="5">Putative zinc-finger</fullName>
    </submittedName>
</protein>
<dbReference type="OrthoDB" id="9808253at2"/>
<feature type="domain" description="DUF4349" evidence="4">
    <location>
        <begin position="196"/>
        <end position="416"/>
    </location>
</feature>
<dbReference type="AlphaFoldDB" id="A0A1M6FQP3"/>
<evidence type="ECO:0000313" key="6">
    <source>
        <dbReference type="Proteomes" id="UP000184442"/>
    </source>
</evidence>
<dbReference type="InterPro" id="IPR027383">
    <property type="entry name" value="Znf_put"/>
</dbReference>
<organism evidence="5 6">
    <name type="scientific">Lutispora thermophila DSM 19022</name>
    <dbReference type="NCBI Taxonomy" id="1122184"/>
    <lineage>
        <taxon>Bacteria</taxon>
        <taxon>Bacillati</taxon>
        <taxon>Bacillota</taxon>
        <taxon>Clostridia</taxon>
        <taxon>Lutisporales</taxon>
        <taxon>Lutisporaceae</taxon>
        <taxon>Lutispora</taxon>
    </lineage>
</organism>
<dbReference type="RefSeq" id="WP_073026104.1">
    <property type="nucleotide sequence ID" value="NZ_FQZS01000013.1"/>
</dbReference>
<gene>
    <name evidence="5" type="ORF">SAMN02745176_02039</name>
</gene>
<feature type="transmembrane region" description="Helical" evidence="2">
    <location>
        <begin position="395"/>
        <end position="420"/>
    </location>
</feature>
<accession>A0A1M6FQP3</accession>
<evidence type="ECO:0000256" key="1">
    <source>
        <dbReference type="SAM" id="Coils"/>
    </source>
</evidence>
<feature type="transmembrane region" description="Helical" evidence="2">
    <location>
        <begin position="87"/>
        <end position="107"/>
    </location>
</feature>
<dbReference type="STRING" id="1122184.SAMN02745176_02039"/>
<dbReference type="Proteomes" id="UP000184442">
    <property type="component" value="Unassembled WGS sequence"/>
</dbReference>
<dbReference type="Pfam" id="PF14257">
    <property type="entry name" value="DUF4349"/>
    <property type="match status" value="1"/>
</dbReference>
<keyword evidence="6" id="KW-1185">Reference proteome</keyword>
<keyword evidence="5" id="KW-0863">Zinc-finger</keyword>
<evidence type="ECO:0000259" key="3">
    <source>
        <dbReference type="Pfam" id="PF13490"/>
    </source>
</evidence>
<feature type="domain" description="Putative zinc-finger" evidence="3">
    <location>
        <begin position="3"/>
        <end position="36"/>
    </location>
</feature>
<sequence>MDCELVRSLMSSYIDRDMNDIDRIEFEKHLESCSDCMEEYNLLLSTIAYCNNLEEIELPETFHQDLMAKIQDMGSDKSKKSFFKRNWRWVSGVAAVFLVVVIGFSSLPGLAGLNKKDEAIAKEMEREFGGYGIQSSAVENSKAEERQNDIDMEFSNSLDMASATDKASYALTMGAPEEVTTAKEKAIQSESQVYERKVITNGSISLEVTDFDNKMESIADLAERNGGYVESSYVDNIISYEADGKSEKLKTGNLTLRLPAAKFGSTVEEIKTMGEVINESTNSVDISEQYYDTATRIVNLEVQENRLRELISKAQNVDEILKIENELNRVRNEIDLMSTNMNRWDNQISLSTLYVNLKEVKAGKLESINVPTVWTNAYNGFVGAINTILRGGQRLFILIISTIPYLIILAVLILIAYIVYNKKKRKNK</sequence>
<proteinExistence type="predicted"/>
<keyword evidence="2" id="KW-0472">Membrane</keyword>
<reference evidence="5 6" key="1">
    <citation type="submission" date="2016-11" db="EMBL/GenBank/DDBJ databases">
        <authorList>
            <person name="Jaros S."/>
            <person name="Januszkiewicz K."/>
            <person name="Wedrychowicz H."/>
        </authorList>
    </citation>
    <scope>NUCLEOTIDE SEQUENCE [LARGE SCALE GENOMIC DNA]</scope>
    <source>
        <strain evidence="5 6">DSM 19022</strain>
    </source>
</reference>